<protein>
    <submittedName>
        <fullName evidence="2">BolA protein</fullName>
    </submittedName>
</protein>
<sequence>MNVNVGERRVALIRAAIETALAPVALEVVDESHLHAGHEGARDGRGHFAVHVVSAAFAGLRPLARHRLVFDAVGELMRTDIHALSIRAQTPDEAGGG</sequence>
<dbReference type="SUPFAM" id="SSF82657">
    <property type="entry name" value="BolA-like"/>
    <property type="match status" value="1"/>
</dbReference>
<gene>
    <name evidence="2" type="ORF">HNQ58_000216</name>
</gene>
<dbReference type="Gene3D" id="3.30.300.90">
    <property type="entry name" value="BolA-like"/>
    <property type="match status" value="1"/>
</dbReference>
<comment type="caution">
    <text evidence="2">The sequence shown here is derived from an EMBL/GenBank/DDBJ whole genome shotgun (WGS) entry which is preliminary data.</text>
</comment>
<dbReference type="PANTHER" id="PTHR46230">
    <property type="match status" value="1"/>
</dbReference>
<dbReference type="AlphaFoldDB" id="A0A7W7XY93"/>
<evidence type="ECO:0000313" key="3">
    <source>
        <dbReference type="Proteomes" id="UP000519004"/>
    </source>
</evidence>
<dbReference type="PANTHER" id="PTHR46230:SF7">
    <property type="entry name" value="BOLA-LIKE PROTEIN 1"/>
    <property type="match status" value="1"/>
</dbReference>
<dbReference type="Pfam" id="PF01722">
    <property type="entry name" value="BolA"/>
    <property type="match status" value="1"/>
</dbReference>
<accession>A0A7W7XY93</accession>
<dbReference type="RefSeq" id="WP_183946934.1">
    <property type="nucleotide sequence ID" value="NZ_JACHHX010000001.1"/>
</dbReference>
<organism evidence="2 3">
    <name type="scientific">Rehaibacterium terrae</name>
    <dbReference type="NCBI Taxonomy" id="1341696"/>
    <lineage>
        <taxon>Bacteria</taxon>
        <taxon>Pseudomonadati</taxon>
        <taxon>Pseudomonadota</taxon>
        <taxon>Gammaproteobacteria</taxon>
        <taxon>Lysobacterales</taxon>
        <taxon>Lysobacteraceae</taxon>
        <taxon>Rehaibacterium</taxon>
    </lineage>
</organism>
<dbReference type="EMBL" id="JACHHX010000001">
    <property type="protein sequence ID" value="MBB5014345.1"/>
    <property type="molecule type" value="Genomic_DNA"/>
</dbReference>
<name>A0A7W7XY93_9GAMM</name>
<dbReference type="InterPro" id="IPR002634">
    <property type="entry name" value="BolA"/>
</dbReference>
<dbReference type="PIRSF" id="PIRSF003113">
    <property type="entry name" value="BolA"/>
    <property type="match status" value="1"/>
</dbReference>
<evidence type="ECO:0000313" key="2">
    <source>
        <dbReference type="EMBL" id="MBB5014345.1"/>
    </source>
</evidence>
<reference evidence="2 3" key="1">
    <citation type="submission" date="2020-08" db="EMBL/GenBank/DDBJ databases">
        <title>Genomic Encyclopedia of Type Strains, Phase IV (KMG-IV): sequencing the most valuable type-strain genomes for metagenomic binning, comparative biology and taxonomic classification.</title>
        <authorList>
            <person name="Goeker M."/>
        </authorList>
    </citation>
    <scope>NUCLEOTIDE SEQUENCE [LARGE SCALE GENOMIC DNA]</scope>
    <source>
        <strain evidence="2 3">DSM 25897</strain>
    </source>
</reference>
<evidence type="ECO:0000256" key="1">
    <source>
        <dbReference type="RuleBase" id="RU003860"/>
    </source>
</evidence>
<dbReference type="Proteomes" id="UP000519004">
    <property type="component" value="Unassembled WGS sequence"/>
</dbReference>
<dbReference type="GO" id="GO:0016226">
    <property type="term" value="P:iron-sulfur cluster assembly"/>
    <property type="evidence" value="ECO:0007669"/>
    <property type="project" value="TreeGrafter"/>
</dbReference>
<dbReference type="InterPro" id="IPR036065">
    <property type="entry name" value="BolA-like_sf"/>
</dbReference>
<proteinExistence type="inferred from homology"/>
<comment type="similarity">
    <text evidence="1">Belongs to the BolA/IbaG family.</text>
</comment>
<keyword evidence="3" id="KW-1185">Reference proteome</keyword>